<evidence type="ECO:0000256" key="5">
    <source>
        <dbReference type="ARBA" id="ARBA00023015"/>
    </source>
</evidence>
<comment type="subcellular location">
    <subcellularLocation>
        <location evidence="1">Cytoplasm</location>
    </subcellularLocation>
</comment>
<evidence type="ECO:0000256" key="1">
    <source>
        <dbReference type="ARBA" id="ARBA00004496"/>
    </source>
</evidence>
<evidence type="ECO:0000259" key="10">
    <source>
        <dbReference type="PROSITE" id="PS50110"/>
    </source>
</evidence>
<evidence type="ECO:0000256" key="3">
    <source>
        <dbReference type="ARBA" id="ARBA00022553"/>
    </source>
</evidence>
<feature type="modified residue" description="4-aspartylphosphate" evidence="8">
    <location>
        <position position="54"/>
    </location>
</feature>
<dbReference type="GO" id="GO:0000160">
    <property type="term" value="P:phosphorelay signal transduction system"/>
    <property type="evidence" value="ECO:0007669"/>
    <property type="project" value="UniProtKB-KW"/>
</dbReference>
<keyword evidence="3 8" id="KW-0597">Phosphoprotein</keyword>
<sequence length="499" mass="56698">MFKVVIAEDDRIIRRAISNANWASINATVVGEAAHGQAALELVRKEQPHLLITDINMPFMTGIELAKTLRQEGNQTRMIFLTGYDDFEYLHQALLLKSDDYLLKPVKLEDLLDKASLALSAWQTAHQTKEQLERGLPLLHEKFISDLLFDSEAMTEKDIVASLDQMGIQLNGPAYAVTTVFSLNEETEQLINQLNPYLQKGIHDLMVYQNNEVFIIHSLVEQPDQLDDFRATIRQDYCQGKLFIAASSVFQSLSALKTALVEAKINMEIQKIAELAEKGSHLDALFGIRDGQARMFAELNPDQTSYDKIRSFYDFLSEGTLGLVEAKKIAFNFVVFLIVQLNQLCQEEVVNIYQLSEDMLAVSSMPQLLGLLTPIIQKWEAAFERQQAENQSDSLVDRTVQYMKDNFSDPDLSLVKLAEAIHVTSPYLSHLFKNETGLNFTEYLLQLRMEKSKILLQSTSLKTYEVAEAVGYTNPHYFSSSFKKYTGQPPMSYRKNNTF</sequence>
<dbReference type="PANTHER" id="PTHR42713">
    <property type="entry name" value="HISTIDINE KINASE-RELATED"/>
    <property type="match status" value="1"/>
</dbReference>
<dbReference type="InterPro" id="IPR051552">
    <property type="entry name" value="HptR"/>
</dbReference>
<dbReference type="AlphaFoldDB" id="A0A6G7KA76"/>
<organism evidence="11 12">
    <name type="scientific">Jeotgalibaca arthritidis</name>
    <dbReference type="NCBI Taxonomy" id="1868794"/>
    <lineage>
        <taxon>Bacteria</taxon>
        <taxon>Bacillati</taxon>
        <taxon>Bacillota</taxon>
        <taxon>Bacilli</taxon>
        <taxon>Lactobacillales</taxon>
        <taxon>Carnobacteriaceae</taxon>
        <taxon>Jeotgalibaca</taxon>
    </lineage>
</organism>
<feature type="domain" description="Response regulatory" evidence="10">
    <location>
        <begin position="3"/>
        <end position="119"/>
    </location>
</feature>
<evidence type="ECO:0000256" key="7">
    <source>
        <dbReference type="ARBA" id="ARBA00023163"/>
    </source>
</evidence>
<feature type="domain" description="HTH araC/xylS-type" evidence="9">
    <location>
        <begin position="397"/>
        <end position="496"/>
    </location>
</feature>
<dbReference type="PROSITE" id="PS01124">
    <property type="entry name" value="HTH_ARAC_FAMILY_2"/>
    <property type="match status" value="1"/>
</dbReference>
<dbReference type="Proteomes" id="UP000501451">
    <property type="component" value="Chromosome"/>
</dbReference>
<dbReference type="PANTHER" id="PTHR42713:SF3">
    <property type="entry name" value="TRANSCRIPTIONAL REGULATORY PROTEIN HPTR"/>
    <property type="match status" value="1"/>
</dbReference>
<dbReference type="SMART" id="SM00342">
    <property type="entry name" value="HTH_ARAC"/>
    <property type="match status" value="1"/>
</dbReference>
<evidence type="ECO:0000313" key="12">
    <source>
        <dbReference type="Proteomes" id="UP000501451"/>
    </source>
</evidence>
<dbReference type="Gene3D" id="1.10.10.60">
    <property type="entry name" value="Homeodomain-like"/>
    <property type="match status" value="2"/>
</dbReference>
<dbReference type="CDD" id="cd17536">
    <property type="entry name" value="REC_YesN-like"/>
    <property type="match status" value="1"/>
</dbReference>
<keyword evidence="6" id="KW-0238">DNA-binding</keyword>
<accession>A0A6G7KA76</accession>
<dbReference type="Pfam" id="PF17853">
    <property type="entry name" value="GGDEF_2"/>
    <property type="match status" value="1"/>
</dbReference>
<dbReference type="PROSITE" id="PS50110">
    <property type="entry name" value="RESPONSE_REGULATORY"/>
    <property type="match status" value="1"/>
</dbReference>
<dbReference type="InterPro" id="IPR009057">
    <property type="entry name" value="Homeodomain-like_sf"/>
</dbReference>
<dbReference type="EMBL" id="CP049740">
    <property type="protein sequence ID" value="QII82147.1"/>
    <property type="molecule type" value="Genomic_DNA"/>
</dbReference>
<keyword evidence="5" id="KW-0805">Transcription regulation</keyword>
<keyword evidence="7" id="KW-0804">Transcription</keyword>
<dbReference type="Pfam" id="PF00072">
    <property type="entry name" value="Response_reg"/>
    <property type="match status" value="1"/>
</dbReference>
<keyword evidence="12" id="KW-1185">Reference proteome</keyword>
<keyword evidence="2" id="KW-0963">Cytoplasm</keyword>
<dbReference type="InterPro" id="IPR001789">
    <property type="entry name" value="Sig_transdc_resp-reg_receiver"/>
</dbReference>
<dbReference type="Pfam" id="PF12833">
    <property type="entry name" value="HTH_18"/>
    <property type="match status" value="1"/>
</dbReference>
<evidence type="ECO:0000256" key="6">
    <source>
        <dbReference type="ARBA" id="ARBA00023125"/>
    </source>
</evidence>
<evidence type="ECO:0000313" key="11">
    <source>
        <dbReference type="EMBL" id="QII82147.1"/>
    </source>
</evidence>
<dbReference type="RefSeq" id="WP_166162197.1">
    <property type="nucleotide sequence ID" value="NZ_CP049740.1"/>
</dbReference>
<dbReference type="GO" id="GO:0003700">
    <property type="term" value="F:DNA-binding transcription factor activity"/>
    <property type="evidence" value="ECO:0007669"/>
    <property type="project" value="InterPro"/>
</dbReference>
<dbReference type="KEGG" id="jar:G7057_06685"/>
<evidence type="ECO:0000256" key="4">
    <source>
        <dbReference type="ARBA" id="ARBA00023012"/>
    </source>
</evidence>
<dbReference type="InterPro" id="IPR041522">
    <property type="entry name" value="CdaR_GGDEF"/>
</dbReference>
<reference evidence="11 12" key="1">
    <citation type="journal article" date="2017" name="Int. J. Syst. Evol. Microbiol.">
        <title>Jeotgalibaca porci sp. nov. and Jeotgalibaca arthritidis sp. nov., isolated from pigs, and emended description of the genus Jeotgalibaca.</title>
        <authorList>
            <person name="Zamora L."/>
            <person name="Perez-Sancho M."/>
            <person name="Dominguez L."/>
            <person name="Fernandez-Garayzabal J.F."/>
            <person name="Vela A.I."/>
        </authorList>
    </citation>
    <scope>NUCLEOTIDE SEQUENCE [LARGE SCALE GENOMIC DNA]</scope>
    <source>
        <strain evidence="11 12">CECT 9157</strain>
    </source>
</reference>
<dbReference type="Gene3D" id="3.40.50.2300">
    <property type="match status" value="1"/>
</dbReference>
<protein>
    <submittedName>
        <fullName evidence="11">Response regulator</fullName>
    </submittedName>
</protein>
<dbReference type="InterPro" id="IPR011006">
    <property type="entry name" value="CheY-like_superfamily"/>
</dbReference>
<proteinExistence type="predicted"/>
<evidence type="ECO:0000256" key="8">
    <source>
        <dbReference type="PROSITE-ProRule" id="PRU00169"/>
    </source>
</evidence>
<dbReference type="SUPFAM" id="SSF46689">
    <property type="entry name" value="Homeodomain-like"/>
    <property type="match status" value="1"/>
</dbReference>
<dbReference type="GO" id="GO:0005737">
    <property type="term" value="C:cytoplasm"/>
    <property type="evidence" value="ECO:0007669"/>
    <property type="project" value="UniProtKB-SubCell"/>
</dbReference>
<gene>
    <name evidence="11" type="ORF">G7057_06685</name>
</gene>
<dbReference type="GO" id="GO:0043565">
    <property type="term" value="F:sequence-specific DNA binding"/>
    <property type="evidence" value="ECO:0007669"/>
    <property type="project" value="InterPro"/>
</dbReference>
<name>A0A6G7KA76_9LACT</name>
<dbReference type="InterPro" id="IPR018060">
    <property type="entry name" value="HTH_AraC"/>
</dbReference>
<keyword evidence="4" id="KW-0902">Two-component regulatory system</keyword>
<evidence type="ECO:0000259" key="9">
    <source>
        <dbReference type="PROSITE" id="PS01124"/>
    </source>
</evidence>
<evidence type="ECO:0000256" key="2">
    <source>
        <dbReference type="ARBA" id="ARBA00022490"/>
    </source>
</evidence>
<dbReference type="SMART" id="SM00448">
    <property type="entry name" value="REC"/>
    <property type="match status" value="1"/>
</dbReference>
<dbReference type="SUPFAM" id="SSF52172">
    <property type="entry name" value="CheY-like"/>
    <property type="match status" value="1"/>
</dbReference>